<sequence>MRFTFLLIALFVCLAPYGQVSTKTLHNVGTDSVVVSNKIFNYLKQLQQTVKLQGYELLVLQHLGRIDSARYNNDSLVVSFIGKNGLKLKTIKQTFLTRNKISNFEDSVVSYYNENGRLVYMEWWNKVYDKARKEIIERQKITYSRYEYDSKNRLVRRLKLMPEYRVWESTFSYEENKNVKEDGKWIDPASFWAPVEEALK</sequence>
<dbReference type="Proteomes" id="UP000198757">
    <property type="component" value="Unassembled WGS sequence"/>
</dbReference>
<evidence type="ECO:0000313" key="1">
    <source>
        <dbReference type="EMBL" id="SDD47333.1"/>
    </source>
</evidence>
<gene>
    <name evidence="1" type="ORF">SAMN04487894_109158</name>
</gene>
<dbReference type="EMBL" id="FMZO01000009">
    <property type="protein sequence ID" value="SDD47333.1"/>
    <property type="molecule type" value="Genomic_DNA"/>
</dbReference>
<dbReference type="RefSeq" id="WP_090391293.1">
    <property type="nucleotide sequence ID" value="NZ_FMZO01000009.1"/>
</dbReference>
<dbReference type="OrthoDB" id="9906073at2"/>
<evidence type="ECO:0000313" key="2">
    <source>
        <dbReference type="Proteomes" id="UP000198757"/>
    </source>
</evidence>
<protein>
    <submittedName>
        <fullName evidence="1">Uncharacterized protein</fullName>
    </submittedName>
</protein>
<keyword evidence="2" id="KW-1185">Reference proteome</keyword>
<reference evidence="2" key="1">
    <citation type="submission" date="2016-10" db="EMBL/GenBank/DDBJ databases">
        <authorList>
            <person name="Varghese N."/>
            <person name="Submissions S."/>
        </authorList>
    </citation>
    <scope>NUCLEOTIDE SEQUENCE [LARGE SCALE GENOMIC DNA]</scope>
    <source>
        <strain evidence="2">DSM 25811 / CCM 8410 / LMG 26954 / E90</strain>
    </source>
</reference>
<name>A0A1G6V1G1_NIADE</name>
<dbReference type="AlphaFoldDB" id="A0A1G6V1G1"/>
<organism evidence="1 2">
    <name type="scientific">Niabella drilacis (strain DSM 25811 / CCM 8410 / CCUG 62505 / LMG 26954 / E90)</name>
    <dbReference type="NCBI Taxonomy" id="1285928"/>
    <lineage>
        <taxon>Bacteria</taxon>
        <taxon>Pseudomonadati</taxon>
        <taxon>Bacteroidota</taxon>
        <taxon>Chitinophagia</taxon>
        <taxon>Chitinophagales</taxon>
        <taxon>Chitinophagaceae</taxon>
        <taxon>Niabella</taxon>
    </lineage>
</organism>
<dbReference type="STRING" id="1285928.SAMN04487894_109158"/>
<accession>A0A1G6V1G1</accession>
<proteinExistence type="predicted"/>